<accession>A0A7W7LNF7</accession>
<organism evidence="2 3">
    <name type="scientific">Streptomyces olivoverticillatus</name>
    <dbReference type="NCBI Taxonomy" id="66427"/>
    <lineage>
        <taxon>Bacteria</taxon>
        <taxon>Bacillati</taxon>
        <taxon>Actinomycetota</taxon>
        <taxon>Actinomycetes</taxon>
        <taxon>Kitasatosporales</taxon>
        <taxon>Streptomycetaceae</taxon>
        <taxon>Streptomyces</taxon>
    </lineage>
</organism>
<dbReference type="Pfam" id="PF26136">
    <property type="entry name" value="SCO6045_C"/>
    <property type="match status" value="1"/>
</dbReference>
<dbReference type="Proteomes" id="UP000556084">
    <property type="component" value="Unassembled WGS sequence"/>
</dbReference>
<protein>
    <recommendedName>
        <fullName evidence="1">SCO6045-like C-terminal domain-containing protein</fullName>
    </recommendedName>
</protein>
<dbReference type="AlphaFoldDB" id="A0A7W7LNF7"/>
<dbReference type="EMBL" id="JACHJH010000003">
    <property type="protein sequence ID" value="MBB4893460.1"/>
    <property type="molecule type" value="Genomic_DNA"/>
</dbReference>
<sequence length="140" mass="15417">MSDDDLAAARERLALAQHALLSALVAGSPPPEGFDRRGLAAQRRALLTKRAHVIAKVAPELREILGADFPRLFRAYAQGRPMAEGYRRDAADFAHHVLATTRDAERRQRLTVWAARQSDSTPEKHGLLGRVMSALKKKGS</sequence>
<feature type="domain" description="SCO6045-like C-terminal" evidence="1">
    <location>
        <begin position="14"/>
        <end position="98"/>
    </location>
</feature>
<evidence type="ECO:0000259" key="1">
    <source>
        <dbReference type="Pfam" id="PF26136"/>
    </source>
</evidence>
<keyword evidence="3" id="KW-1185">Reference proteome</keyword>
<evidence type="ECO:0000313" key="2">
    <source>
        <dbReference type="EMBL" id="MBB4893460.1"/>
    </source>
</evidence>
<proteinExistence type="predicted"/>
<comment type="caution">
    <text evidence="2">The sequence shown here is derived from an EMBL/GenBank/DDBJ whole genome shotgun (WGS) entry which is preliminary data.</text>
</comment>
<evidence type="ECO:0000313" key="3">
    <source>
        <dbReference type="Proteomes" id="UP000556084"/>
    </source>
</evidence>
<reference evidence="2 3" key="1">
    <citation type="submission" date="2020-08" db="EMBL/GenBank/DDBJ databases">
        <title>Genomic Encyclopedia of Type Strains, Phase III (KMG-III): the genomes of soil and plant-associated and newly described type strains.</title>
        <authorList>
            <person name="Whitman W."/>
        </authorList>
    </citation>
    <scope>NUCLEOTIDE SEQUENCE [LARGE SCALE GENOMIC DNA]</scope>
    <source>
        <strain evidence="2 3">CECT 3266</strain>
    </source>
</reference>
<dbReference type="InterPro" id="IPR058711">
    <property type="entry name" value="SCO6045-like_C"/>
</dbReference>
<gene>
    <name evidence="2" type="ORF">FHS39_002491</name>
</gene>
<name>A0A7W7LNF7_9ACTN</name>